<sequence>MTRILSALAWPYANGPRHIGHVAGFGVPADVFSRYMRMAGHDVLMVSGTDEHGTPILVAADAAGVSAKELADTNNRLIVEDLAALGLSYDLFTRTTTGNHYAVVQQMFRTVRDNGYMVEQVTKGAVSPSTGRTLPDRYIEGTCPICGAPDARGDQCDTCGNQLDPTDLINPRSRINGEIPEFVETSHYFLDLPALAEALGAWLDEREASGSWRPNVIRFSKHILEEIRPRAMTRDIDWGIPVPGWEDQPTKRLYVWFDAVIGYLSASIEWARRSGDPDAWRHWWNDPDALSYYFMGKDNIVFHSQIWPAELLAQNGEGAKGGEPGTYGRLNLPTEVVSSEFLTMEGKKFSSSRGVVIYVRDVLSRYQTDALRYFISAAGPETQDADFTWAEFVRRTNGELVAGWGNLVNRTASMIAKSFGEIPEPGELQEIDTALLEQIRSGFGHVGDLIARHRQRAALAEAMRLVGEANTYVTRTEPFRLKAPEERERLATVLHTLAQVATDLNTILSPFLPHSANDVDRVLGGNGDVSPLPRVEEVTDLDDPDRGSYAVITGDYRHGDGGYPMWRSRPVTPGTPVAKPKPVFTKLDEAIVDEELARLTSAGE</sequence>
<evidence type="ECO:0000313" key="11">
    <source>
        <dbReference type="EMBL" id="MFD1717185.1"/>
    </source>
</evidence>
<dbReference type="RefSeq" id="WP_388002923.1">
    <property type="nucleotide sequence ID" value="NZ_JBHUEE010000002.1"/>
</dbReference>
<comment type="function">
    <text evidence="1 9">Is required not only for elongation of protein synthesis but also for the initiation of all mRNA translation through initiator tRNA(fMet) aminoacylation.</text>
</comment>
<comment type="caution">
    <text evidence="11">The sequence shown here is derived from an EMBL/GenBank/DDBJ whole genome shotgun (WGS) entry which is preliminary data.</text>
</comment>
<dbReference type="PANTHER" id="PTHR45765:SF1">
    <property type="entry name" value="METHIONINE--TRNA LIGASE, CYTOPLASMIC"/>
    <property type="match status" value="1"/>
</dbReference>
<evidence type="ECO:0000256" key="9">
    <source>
        <dbReference type="HAMAP-Rule" id="MF_00098"/>
    </source>
</evidence>
<feature type="short sequence motif" description="'KMSKS' region" evidence="9">
    <location>
        <begin position="348"/>
        <end position="352"/>
    </location>
</feature>
<dbReference type="NCBIfam" id="TIGR00398">
    <property type="entry name" value="metG"/>
    <property type="match status" value="1"/>
</dbReference>
<evidence type="ECO:0000256" key="4">
    <source>
        <dbReference type="ARBA" id="ARBA00022741"/>
    </source>
</evidence>
<keyword evidence="7 9" id="KW-0030">Aminoacyl-tRNA synthetase</keyword>
<dbReference type="SUPFAM" id="SSF47323">
    <property type="entry name" value="Anticodon-binding domain of a subclass of class I aminoacyl-tRNA synthetases"/>
    <property type="match status" value="1"/>
</dbReference>
<dbReference type="Gene3D" id="3.40.50.620">
    <property type="entry name" value="HUPs"/>
    <property type="match status" value="1"/>
</dbReference>
<comment type="catalytic activity">
    <reaction evidence="8 9">
        <text>tRNA(Met) + L-methionine + ATP = L-methionyl-tRNA(Met) + AMP + diphosphate</text>
        <dbReference type="Rhea" id="RHEA:13481"/>
        <dbReference type="Rhea" id="RHEA-COMP:9667"/>
        <dbReference type="Rhea" id="RHEA-COMP:9698"/>
        <dbReference type="ChEBI" id="CHEBI:30616"/>
        <dbReference type="ChEBI" id="CHEBI:33019"/>
        <dbReference type="ChEBI" id="CHEBI:57844"/>
        <dbReference type="ChEBI" id="CHEBI:78442"/>
        <dbReference type="ChEBI" id="CHEBI:78530"/>
        <dbReference type="ChEBI" id="CHEBI:456215"/>
        <dbReference type="EC" id="6.1.1.10"/>
    </reaction>
</comment>
<feature type="domain" description="Methionyl/Leucyl tRNA synthetase" evidence="10">
    <location>
        <begin position="8"/>
        <end position="411"/>
    </location>
</feature>
<dbReference type="SUPFAM" id="SSF57770">
    <property type="entry name" value="Methionyl-tRNA synthetase (MetRS), Zn-domain"/>
    <property type="match status" value="1"/>
</dbReference>
<feature type="binding site" evidence="9">
    <location>
        <position position="156"/>
    </location>
    <ligand>
        <name>Zn(2+)</name>
        <dbReference type="ChEBI" id="CHEBI:29105"/>
    </ligand>
</feature>
<organism evidence="11 12">
    <name type="scientific">Georgenia deserti</name>
    <dbReference type="NCBI Taxonomy" id="2093781"/>
    <lineage>
        <taxon>Bacteria</taxon>
        <taxon>Bacillati</taxon>
        <taxon>Actinomycetota</taxon>
        <taxon>Actinomycetes</taxon>
        <taxon>Micrococcales</taxon>
        <taxon>Bogoriellaceae</taxon>
        <taxon>Georgenia</taxon>
    </lineage>
</organism>
<dbReference type="InterPro" id="IPR014729">
    <property type="entry name" value="Rossmann-like_a/b/a_fold"/>
</dbReference>
<evidence type="ECO:0000256" key="1">
    <source>
        <dbReference type="ARBA" id="ARBA00003314"/>
    </source>
</evidence>
<dbReference type="Proteomes" id="UP001597277">
    <property type="component" value="Unassembled WGS sequence"/>
</dbReference>
<dbReference type="InterPro" id="IPR029038">
    <property type="entry name" value="MetRS_Zn"/>
</dbReference>
<evidence type="ECO:0000256" key="2">
    <source>
        <dbReference type="ARBA" id="ARBA00008258"/>
    </source>
</evidence>
<dbReference type="PANTHER" id="PTHR45765">
    <property type="entry name" value="METHIONINE--TRNA LIGASE"/>
    <property type="match status" value="1"/>
</dbReference>
<dbReference type="Pfam" id="PF09334">
    <property type="entry name" value="tRNA-synt_1g"/>
    <property type="match status" value="1"/>
</dbReference>
<evidence type="ECO:0000313" key="12">
    <source>
        <dbReference type="Proteomes" id="UP001597277"/>
    </source>
</evidence>
<comment type="subunit">
    <text evidence="9">Monomer.</text>
</comment>
<dbReference type="InterPro" id="IPR009080">
    <property type="entry name" value="tRNAsynth_Ia_anticodon-bd"/>
</dbReference>
<feature type="binding site" evidence="9">
    <location>
        <position position="143"/>
    </location>
    <ligand>
        <name>Zn(2+)</name>
        <dbReference type="ChEBI" id="CHEBI:29105"/>
    </ligand>
</feature>
<keyword evidence="5 9" id="KW-0067">ATP-binding</keyword>
<keyword evidence="3 9" id="KW-0436">Ligase</keyword>
<evidence type="ECO:0000256" key="6">
    <source>
        <dbReference type="ARBA" id="ARBA00022917"/>
    </source>
</evidence>
<dbReference type="InterPro" id="IPR041872">
    <property type="entry name" value="Anticodon_Met"/>
</dbReference>
<keyword evidence="9" id="KW-0479">Metal-binding</keyword>
<proteinExistence type="inferred from homology"/>
<comment type="similarity">
    <text evidence="2 9">Belongs to the class-I aminoacyl-tRNA synthetase family. MetG type 1 subfamily.</text>
</comment>
<keyword evidence="12" id="KW-1185">Reference proteome</keyword>
<protein>
    <recommendedName>
        <fullName evidence="9">Methionine--tRNA ligase</fullName>
        <ecNumber evidence="9">6.1.1.10</ecNumber>
    </recommendedName>
    <alternativeName>
        <fullName evidence="9">Methionyl-tRNA synthetase</fullName>
        <shortName evidence="9">MetRS</shortName>
    </alternativeName>
</protein>
<dbReference type="HAMAP" id="MF_00098">
    <property type="entry name" value="Met_tRNA_synth_type1"/>
    <property type="match status" value="1"/>
</dbReference>
<dbReference type="CDD" id="cd00814">
    <property type="entry name" value="MetRS_core"/>
    <property type="match status" value="1"/>
</dbReference>
<dbReference type="InterPro" id="IPR014758">
    <property type="entry name" value="Met-tRNA_synth"/>
</dbReference>
<feature type="binding site" evidence="9">
    <location>
        <position position="159"/>
    </location>
    <ligand>
        <name>Zn(2+)</name>
        <dbReference type="ChEBI" id="CHEBI:29105"/>
    </ligand>
</feature>
<dbReference type="SUPFAM" id="SSF52374">
    <property type="entry name" value="Nucleotidylyl transferase"/>
    <property type="match status" value="1"/>
</dbReference>
<feature type="binding site" evidence="9">
    <location>
        <position position="351"/>
    </location>
    <ligand>
        <name>ATP</name>
        <dbReference type="ChEBI" id="CHEBI:30616"/>
    </ligand>
</feature>
<dbReference type="Gene3D" id="2.20.28.20">
    <property type="entry name" value="Methionyl-tRNA synthetase, Zn-domain"/>
    <property type="match status" value="1"/>
</dbReference>
<evidence type="ECO:0000256" key="7">
    <source>
        <dbReference type="ARBA" id="ARBA00023146"/>
    </source>
</evidence>
<keyword evidence="6 9" id="KW-0648">Protein biosynthesis</keyword>
<dbReference type="EC" id="6.1.1.10" evidence="9"/>
<reference evidence="12" key="1">
    <citation type="journal article" date="2019" name="Int. J. Syst. Evol. Microbiol.">
        <title>The Global Catalogue of Microorganisms (GCM) 10K type strain sequencing project: providing services to taxonomists for standard genome sequencing and annotation.</title>
        <authorList>
            <consortium name="The Broad Institute Genomics Platform"/>
            <consortium name="The Broad Institute Genome Sequencing Center for Infectious Disease"/>
            <person name="Wu L."/>
            <person name="Ma J."/>
        </authorList>
    </citation>
    <scope>NUCLEOTIDE SEQUENCE [LARGE SCALE GENOMIC DNA]</scope>
    <source>
        <strain evidence="12">JCM 17130</strain>
    </source>
</reference>
<dbReference type="InterPro" id="IPR023458">
    <property type="entry name" value="Met-tRNA_ligase_1"/>
</dbReference>
<name>A0ABW4L1M4_9MICO</name>
<feature type="binding site" evidence="9">
    <location>
        <position position="146"/>
    </location>
    <ligand>
        <name>Zn(2+)</name>
        <dbReference type="ChEBI" id="CHEBI:29105"/>
    </ligand>
</feature>
<dbReference type="PRINTS" id="PR01041">
    <property type="entry name" value="TRNASYNTHMET"/>
</dbReference>
<gene>
    <name evidence="9 11" type="primary">metG</name>
    <name evidence="11" type="ORF">ACFSE6_05025</name>
</gene>
<dbReference type="CDD" id="cd07957">
    <property type="entry name" value="Anticodon_Ia_Met"/>
    <property type="match status" value="1"/>
</dbReference>
<dbReference type="GO" id="GO:0004825">
    <property type="term" value="F:methionine-tRNA ligase activity"/>
    <property type="evidence" value="ECO:0007669"/>
    <property type="project" value="UniProtKB-EC"/>
</dbReference>
<evidence type="ECO:0000256" key="3">
    <source>
        <dbReference type="ARBA" id="ARBA00022598"/>
    </source>
</evidence>
<dbReference type="InterPro" id="IPR033911">
    <property type="entry name" value="MetRS_core"/>
</dbReference>
<feature type="short sequence motif" description="'HIGH' region" evidence="9">
    <location>
        <begin position="11"/>
        <end position="21"/>
    </location>
</feature>
<comment type="cofactor">
    <cofactor evidence="9">
        <name>Zn(2+)</name>
        <dbReference type="ChEBI" id="CHEBI:29105"/>
    </cofactor>
    <text evidence="9">Binds 1 zinc ion per subunit.</text>
</comment>
<comment type="subcellular location">
    <subcellularLocation>
        <location evidence="9">Cytoplasm</location>
    </subcellularLocation>
</comment>
<evidence type="ECO:0000256" key="5">
    <source>
        <dbReference type="ARBA" id="ARBA00022840"/>
    </source>
</evidence>
<dbReference type="InterPro" id="IPR015413">
    <property type="entry name" value="Methionyl/Leucyl_tRNA_Synth"/>
</dbReference>
<accession>A0ABW4L1M4</accession>
<dbReference type="Gene3D" id="1.10.730.10">
    <property type="entry name" value="Isoleucyl-tRNA Synthetase, Domain 1"/>
    <property type="match status" value="1"/>
</dbReference>
<keyword evidence="9" id="KW-0963">Cytoplasm</keyword>
<keyword evidence="9" id="KW-0862">Zinc</keyword>
<evidence type="ECO:0000256" key="8">
    <source>
        <dbReference type="ARBA" id="ARBA00047364"/>
    </source>
</evidence>
<evidence type="ECO:0000259" key="10">
    <source>
        <dbReference type="Pfam" id="PF09334"/>
    </source>
</evidence>
<keyword evidence="4 9" id="KW-0547">Nucleotide-binding</keyword>
<dbReference type="EMBL" id="JBHUEE010000002">
    <property type="protein sequence ID" value="MFD1717185.1"/>
    <property type="molecule type" value="Genomic_DNA"/>
</dbReference>